<feature type="compositionally biased region" description="Polar residues" evidence="1">
    <location>
        <begin position="86"/>
        <end position="116"/>
    </location>
</feature>
<proteinExistence type="predicted"/>
<dbReference type="EMBL" id="RSCD01000005">
    <property type="protein sequence ID" value="RSH92913.1"/>
    <property type="molecule type" value="Genomic_DNA"/>
</dbReference>
<feature type="compositionally biased region" description="Polar residues" evidence="1">
    <location>
        <begin position="386"/>
        <end position="430"/>
    </location>
</feature>
<feature type="region of interest" description="Disordered" evidence="1">
    <location>
        <begin position="61"/>
        <end position="247"/>
    </location>
</feature>
<protein>
    <submittedName>
        <fullName evidence="2">Uncharacterized protein</fullName>
    </submittedName>
</protein>
<feature type="compositionally biased region" description="Low complexity" evidence="1">
    <location>
        <begin position="616"/>
        <end position="631"/>
    </location>
</feature>
<feature type="compositionally biased region" description="Low complexity" evidence="1">
    <location>
        <begin position="694"/>
        <end position="705"/>
    </location>
</feature>
<evidence type="ECO:0000313" key="2">
    <source>
        <dbReference type="EMBL" id="RSH92913.1"/>
    </source>
</evidence>
<name>A0A427YP92_9TREE</name>
<dbReference type="AlphaFoldDB" id="A0A427YP92"/>
<dbReference type="Proteomes" id="UP000279259">
    <property type="component" value="Unassembled WGS sequence"/>
</dbReference>
<keyword evidence="3" id="KW-1185">Reference proteome</keyword>
<feature type="region of interest" description="Disordered" evidence="1">
    <location>
        <begin position="547"/>
        <end position="746"/>
    </location>
</feature>
<evidence type="ECO:0000256" key="1">
    <source>
        <dbReference type="SAM" id="MobiDB-lite"/>
    </source>
</evidence>
<feature type="region of interest" description="Disordered" evidence="1">
    <location>
        <begin position="301"/>
        <end position="484"/>
    </location>
</feature>
<feature type="compositionally biased region" description="Polar residues" evidence="1">
    <location>
        <begin position="130"/>
        <end position="165"/>
    </location>
</feature>
<gene>
    <name evidence="2" type="ORF">EHS25_008359</name>
</gene>
<feature type="compositionally biased region" description="Low complexity" evidence="1">
    <location>
        <begin position="360"/>
        <end position="377"/>
    </location>
</feature>
<comment type="caution">
    <text evidence="2">The sequence shown here is derived from an EMBL/GenBank/DDBJ whole genome shotgun (WGS) entry which is preliminary data.</text>
</comment>
<accession>A0A427YP92</accession>
<reference evidence="2 3" key="1">
    <citation type="submission" date="2018-11" db="EMBL/GenBank/DDBJ databases">
        <title>Genome sequence of Saitozyma podzolica DSM 27192.</title>
        <authorList>
            <person name="Aliyu H."/>
            <person name="Gorte O."/>
            <person name="Ochsenreither K."/>
        </authorList>
    </citation>
    <scope>NUCLEOTIDE SEQUENCE [LARGE SCALE GENOMIC DNA]</scope>
    <source>
        <strain evidence="2 3">DSM 27192</strain>
    </source>
</reference>
<feature type="compositionally biased region" description="Low complexity" evidence="1">
    <location>
        <begin position="186"/>
        <end position="199"/>
    </location>
</feature>
<sequence length="746" mass="76495">MMATQRPLQPPSWEDQIVPTLKRRLESESAYLSNRLSSSHFPELNMASYLDTTAFPRVVPSTSTNSATGKAHIVGTAPLTPRVRTKSTPLQAGSPGRNSRAASGATRGNGTTSNKIRGSGSGSTPPGPTRQASTSSGSDSPAPTQSQSQSRKPIVSQSASDSGSRIPTRPRSKSSITSRSKKTERSGSGSSSGHSSGSSPRQNQPPLPPSSAAGAGGGPSSIPVRKVNSRSPTKQAQVLPSATTTQPWAVPATLEVDSEIQSQLVKRGSLELPLGRAPEAYIKNELPPFVMLPEEAMRIAERGHDLAPASEGTGAQGAEDVSTDVGTRKRAETMAAWADRPAKAVAEPEEQVPLEELSSGERPTTPRSSSPPTSGSEVGHDRRKASTVSGKGTLPLSISRNGTTHNLGLGQPSSRRAGSTSKPRAVTSATARAGSSPPNTISPSSRSASLGKIASPSSAPGSRLGVAAHLVPPENTWTPPKGADWDDVVLPAVAKKLGINDLSHLSPTSEPQEGDLAVEWDRDGTPIKWVKRPNGGANDVLQAATGTPTRIGREGGLGLATENLTPRRGPGGAFSPTFEPSPENPLHPGSSKVGSSRLGEPIELSPLRTSASQSTPLGAAGQPAGLPAEPASQGGASGISRKPSMLRKPDPSISRQASSVSLRNPGAGAQFGSPRPAPTPGTTHHFSEAGFRNGAGSSWSQSGAATPTAAQGHSAVGAASRDKKNKANASSMDDGSHGKGCGCVIM</sequence>
<dbReference type="OrthoDB" id="276685at2759"/>
<feature type="compositionally biased region" description="Polar residues" evidence="1">
    <location>
        <begin position="436"/>
        <end position="448"/>
    </location>
</feature>
<evidence type="ECO:0000313" key="3">
    <source>
        <dbReference type="Proteomes" id="UP000279259"/>
    </source>
</evidence>
<feature type="compositionally biased region" description="Polar residues" evidence="1">
    <location>
        <begin position="229"/>
        <end position="247"/>
    </location>
</feature>
<organism evidence="2 3">
    <name type="scientific">Saitozyma podzolica</name>
    <dbReference type="NCBI Taxonomy" id="1890683"/>
    <lineage>
        <taxon>Eukaryota</taxon>
        <taxon>Fungi</taxon>
        <taxon>Dikarya</taxon>
        <taxon>Basidiomycota</taxon>
        <taxon>Agaricomycotina</taxon>
        <taxon>Tremellomycetes</taxon>
        <taxon>Tremellales</taxon>
        <taxon>Trimorphomycetaceae</taxon>
        <taxon>Saitozyma</taxon>
    </lineage>
</organism>
<feature type="compositionally biased region" description="Polar residues" evidence="1">
    <location>
        <begin position="653"/>
        <end position="662"/>
    </location>
</feature>